<proteinExistence type="predicted"/>
<dbReference type="EMBL" id="KQ964247">
    <property type="protein sequence ID" value="KXJ94433.1"/>
    <property type="molecule type" value="Genomic_DNA"/>
</dbReference>
<feature type="non-terminal residue" evidence="2">
    <location>
        <position position="239"/>
    </location>
</feature>
<dbReference type="OrthoDB" id="5425130at2759"/>
<dbReference type="AlphaFoldDB" id="A0A136JB81"/>
<name>A0A136JB81_9PEZI</name>
<feature type="compositionally biased region" description="Polar residues" evidence="1">
    <location>
        <begin position="204"/>
        <end position="215"/>
    </location>
</feature>
<organism evidence="2 3">
    <name type="scientific">Microdochium bolleyi</name>
    <dbReference type="NCBI Taxonomy" id="196109"/>
    <lineage>
        <taxon>Eukaryota</taxon>
        <taxon>Fungi</taxon>
        <taxon>Dikarya</taxon>
        <taxon>Ascomycota</taxon>
        <taxon>Pezizomycotina</taxon>
        <taxon>Sordariomycetes</taxon>
        <taxon>Xylariomycetidae</taxon>
        <taxon>Xylariales</taxon>
        <taxon>Microdochiaceae</taxon>
        <taxon>Microdochium</taxon>
    </lineage>
</organism>
<evidence type="ECO:0000313" key="2">
    <source>
        <dbReference type="EMBL" id="KXJ94433.1"/>
    </source>
</evidence>
<feature type="region of interest" description="Disordered" evidence="1">
    <location>
        <begin position="1"/>
        <end position="137"/>
    </location>
</feature>
<dbReference type="InParanoid" id="A0A136JB81"/>
<feature type="compositionally biased region" description="Polar residues" evidence="1">
    <location>
        <begin position="95"/>
        <end position="118"/>
    </location>
</feature>
<evidence type="ECO:0000256" key="1">
    <source>
        <dbReference type="SAM" id="MobiDB-lite"/>
    </source>
</evidence>
<sequence length="239" mass="25539">MATTTITQTTQQRKRVSSISSLLSAYSRSSAESLHRSSHTSDGSKDSETSPSSDENNGKALRSQPEQAGVARQGLGASTTLPQTVSDQSRPRTPPTQHRPNFSGSNVATSSPASVKQDTPQRREVWRRRASSNRSDRSIAVADLRLAITHGSTAATTTVRSDGGFSSRGNRSVDEKALPAIMQSRGTEPAGSTMNTLPFRDYGTNHNSQSSQSIGQRDARANLSAKQNNGKPPPPPPKQ</sequence>
<feature type="region of interest" description="Disordered" evidence="1">
    <location>
        <begin position="157"/>
        <end position="239"/>
    </location>
</feature>
<feature type="compositionally biased region" description="Low complexity" evidence="1">
    <location>
        <begin position="1"/>
        <end position="32"/>
    </location>
</feature>
<feature type="compositionally biased region" description="Polar residues" evidence="1">
    <location>
        <begin position="184"/>
        <end position="196"/>
    </location>
</feature>
<reference evidence="3" key="1">
    <citation type="submission" date="2016-02" db="EMBL/GenBank/DDBJ databases">
        <title>Draft genome sequence of Microdochium bolleyi, a fungal endophyte of beachgrass.</title>
        <authorList>
            <consortium name="DOE Joint Genome Institute"/>
            <person name="David A.S."/>
            <person name="May G."/>
            <person name="Haridas S."/>
            <person name="Lim J."/>
            <person name="Wang M."/>
            <person name="Labutti K."/>
            <person name="Lipzen A."/>
            <person name="Barry K."/>
            <person name="Grigoriev I.V."/>
        </authorList>
    </citation>
    <scope>NUCLEOTIDE SEQUENCE [LARGE SCALE GENOMIC DNA]</scope>
    <source>
        <strain evidence="3">J235TASD1</strain>
    </source>
</reference>
<keyword evidence="3" id="KW-1185">Reference proteome</keyword>
<protein>
    <submittedName>
        <fullName evidence="2">Uncharacterized protein</fullName>
    </submittedName>
</protein>
<feature type="compositionally biased region" description="Polar residues" evidence="1">
    <location>
        <begin position="76"/>
        <end position="88"/>
    </location>
</feature>
<accession>A0A136JB81</accession>
<dbReference type="Proteomes" id="UP000070501">
    <property type="component" value="Unassembled WGS sequence"/>
</dbReference>
<evidence type="ECO:0000313" key="3">
    <source>
        <dbReference type="Proteomes" id="UP000070501"/>
    </source>
</evidence>
<gene>
    <name evidence="2" type="ORF">Micbo1qcDRAFT_159597</name>
</gene>